<proteinExistence type="predicted"/>
<comment type="caution">
    <text evidence="1">The sequence shown here is derived from an EMBL/GenBank/DDBJ whole genome shotgun (WGS) entry which is preliminary data.</text>
</comment>
<dbReference type="Proteomes" id="UP001595556">
    <property type="component" value="Unassembled WGS sequence"/>
</dbReference>
<reference evidence="2" key="1">
    <citation type="journal article" date="2019" name="Int. J. Syst. Evol. Microbiol.">
        <title>The Global Catalogue of Microorganisms (GCM) 10K type strain sequencing project: providing services to taxonomists for standard genome sequencing and annotation.</title>
        <authorList>
            <consortium name="The Broad Institute Genomics Platform"/>
            <consortium name="The Broad Institute Genome Sequencing Center for Infectious Disease"/>
            <person name="Wu L."/>
            <person name="Ma J."/>
        </authorList>
    </citation>
    <scope>NUCLEOTIDE SEQUENCE [LARGE SCALE GENOMIC DNA]</scope>
    <source>
        <strain evidence="2">KCTC 52168</strain>
    </source>
</reference>
<dbReference type="EMBL" id="JBHRTI010000004">
    <property type="protein sequence ID" value="MFC3148351.1"/>
    <property type="molecule type" value="Genomic_DNA"/>
</dbReference>
<evidence type="ECO:0000313" key="2">
    <source>
        <dbReference type="Proteomes" id="UP001595556"/>
    </source>
</evidence>
<sequence>MPRPRIHEPGSTASDRKNASLAALYTRGGKVKSVAFEAEDLAAIDTIRRRYGLSTDRDAIAFALRMASATALLPASHTEESRKKAA</sequence>
<protein>
    <submittedName>
        <fullName evidence="1">Uncharacterized protein</fullName>
    </submittedName>
</protein>
<evidence type="ECO:0000313" key="1">
    <source>
        <dbReference type="EMBL" id="MFC3148351.1"/>
    </source>
</evidence>
<gene>
    <name evidence="1" type="ORF">ACFOEN_12040</name>
</gene>
<keyword evidence="2" id="KW-1185">Reference proteome</keyword>
<organism evidence="1 2">
    <name type="scientific">Piscinibacterium candidicorallinum</name>
    <dbReference type="NCBI Taxonomy" id="1793872"/>
    <lineage>
        <taxon>Bacteria</taxon>
        <taxon>Pseudomonadati</taxon>
        <taxon>Pseudomonadota</taxon>
        <taxon>Betaproteobacteria</taxon>
        <taxon>Burkholderiales</taxon>
        <taxon>Piscinibacterium</taxon>
    </lineage>
</organism>
<name>A0ABV7H718_9BURK</name>
<accession>A0ABV7H718</accession>
<dbReference type="RefSeq" id="WP_377304192.1">
    <property type="nucleotide sequence ID" value="NZ_CP180191.1"/>
</dbReference>